<accession>A0A445MCQ4</accession>
<keyword evidence="2" id="KW-0472">Membrane</keyword>
<dbReference type="AlphaFoldDB" id="A0A445MCQ4"/>
<dbReference type="Proteomes" id="UP000290560">
    <property type="component" value="Unassembled WGS sequence"/>
</dbReference>
<organism evidence="3">
    <name type="scientific">Ensete ventricosum</name>
    <name type="common">Abyssinian banana</name>
    <name type="synonym">Musa ensete</name>
    <dbReference type="NCBI Taxonomy" id="4639"/>
    <lineage>
        <taxon>Eukaryota</taxon>
        <taxon>Viridiplantae</taxon>
        <taxon>Streptophyta</taxon>
        <taxon>Embryophyta</taxon>
        <taxon>Tracheophyta</taxon>
        <taxon>Spermatophyta</taxon>
        <taxon>Magnoliopsida</taxon>
        <taxon>Liliopsida</taxon>
        <taxon>Zingiberales</taxon>
        <taxon>Musaceae</taxon>
        <taxon>Ensete</taxon>
    </lineage>
</organism>
<name>A0A445MCQ4_ENSVE</name>
<keyword evidence="2" id="KW-0812">Transmembrane</keyword>
<sequence length="237" mass="26459">MERCKAALRWTSAMRPLHARQRFAHRPKNGSGLGGQSSAPSLGPRPEAPGGRIPGRCSTYHHRLGPHRAKFLHGREATWALGLFCQLNDFFGWLLPFCLILLGVDPRPSPWEEAPFYTLLAIHFFLFVDVFSLGICTGWLAGRLENPPFILNKLTMFAMTKQESLDFEQMHQVALTARQAPTKDEVVPAMAPPPQAIKSSPELLAHFRHTDGIPTRGANEEITFKSLNKPRQSSDLA</sequence>
<gene>
    <name evidence="3" type="ORF">BHM03_00009336</name>
</gene>
<feature type="region of interest" description="Disordered" evidence="1">
    <location>
        <begin position="25"/>
        <end position="48"/>
    </location>
</feature>
<evidence type="ECO:0000313" key="3">
    <source>
        <dbReference type="EMBL" id="RZR72003.1"/>
    </source>
</evidence>
<reference evidence="3" key="1">
    <citation type="journal article" date="2018" name="Data Brief">
        <title>Genome sequence data from 17 accessions of Ensete ventricosum, a staple food crop for millions in Ethiopia.</title>
        <authorList>
            <person name="Yemataw Z."/>
            <person name="Muzemil S."/>
            <person name="Ambachew D."/>
            <person name="Tripathi L."/>
            <person name="Tesfaye K."/>
            <person name="Chala A."/>
            <person name="Farbos A."/>
            <person name="O'Neill P."/>
            <person name="Moore K."/>
            <person name="Grant M."/>
            <person name="Studholme D.J."/>
        </authorList>
    </citation>
    <scope>NUCLEOTIDE SEQUENCE [LARGE SCALE GENOMIC DNA]</scope>
    <source>
        <tissue evidence="3">Leaf</tissue>
    </source>
</reference>
<evidence type="ECO:0000256" key="2">
    <source>
        <dbReference type="SAM" id="Phobius"/>
    </source>
</evidence>
<protein>
    <submittedName>
        <fullName evidence="3">Uncharacterized protein</fullName>
    </submittedName>
</protein>
<feature type="transmembrane region" description="Helical" evidence="2">
    <location>
        <begin position="116"/>
        <end position="141"/>
    </location>
</feature>
<dbReference type="EMBL" id="KV875615">
    <property type="protein sequence ID" value="RZR72003.1"/>
    <property type="molecule type" value="Genomic_DNA"/>
</dbReference>
<proteinExistence type="predicted"/>
<keyword evidence="2" id="KW-1133">Transmembrane helix</keyword>
<feature type="transmembrane region" description="Helical" evidence="2">
    <location>
        <begin position="77"/>
        <end position="104"/>
    </location>
</feature>
<evidence type="ECO:0000256" key="1">
    <source>
        <dbReference type="SAM" id="MobiDB-lite"/>
    </source>
</evidence>